<reference evidence="5 6" key="1">
    <citation type="journal article" date="2018" name="Front. Plant Sci.">
        <title>Red Clover (Trifolium pratense) and Zigzag Clover (T. medium) - A Picture of Genomic Similarities and Differences.</title>
        <authorList>
            <person name="Dluhosova J."/>
            <person name="Istvanek J."/>
            <person name="Nedelnik J."/>
            <person name="Repkova J."/>
        </authorList>
    </citation>
    <scope>NUCLEOTIDE SEQUENCE [LARGE SCALE GENOMIC DNA]</scope>
    <source>
        <strain evidence="6">cv. 10/8</strain>
        <tissue evidence="5">Leaf</tissue>
    </source>
</reference>
<keyword evidence="3" id="KW-1133">Transmembrane helix</keyword>
<proteinExistence type="predicted"/>
<name>A0A392NQL4_9FABA</name>
<evidence type="ECO:0000313" key="6">
    <source>
        <dbReference type="Proteomes" id="UP000265520"/>
    </source>
</evidence>
<organism evidence="5 6">
    <name type="scientific">Trifolium medium</name>
    <dbReference type="NCBI Taxonomy" id="97028"/>
    <lineage>
        <taxon>Eukaryota</taxon>
        <taxon>Viridiplantae</taxon>
        <taxon>Streptophyta</taxon>
        <taxon>Embryophyta</taxon>
        <taxon>Tracheophyta</taxon>
        <taxon>Spermatophyta</taxon>
        <taxon>Magnoliopsida</taxon>
        <taxon>eudicotyledons</taxon>
        <taxon>Gunneridae</taxon>
        <taxon>Pentapetalae</taxon>
        <taxon>rosids</taxon>
        <taxon>fabids</taxon>
        <taxon>Fabales</taxon>
        <taxon>Fabaceae</taxon>
        <taxon>Papilionoideae</taxon>
        <taxon>50 kb inversion clade</taxon>
        <taxon>NPAAA clade</taxon>
        <taxon>Hologalegina</taxon>
        <taxon>IRL clade</taxon>
        <taxon>Trifolieae</taxon>
        <taxon>Trifolium</taxon>
    </lineage>
</organism>
<keyword evidence="6" id="KW-1185">Reference proteome</keyword>
<dbReference type="InterPro" id="IPR003609">
    <property type="entry name" value="Pan_app"/>
</dbReference>
<dbReference type="PANTHER" id="PTHR32444">
    <property type="entry name" value="BULB-TYPE LECTIN DOMAIN-CONTAINING PROTEIN"/>
    <property type="match status" value="1"/>
</dbReference>
<dbReference type="EMBL" id="LXQA010048242">
    <property type="protein sequence ID" value="MCI02141.1"/>
    <property type="molecule type" value="Genomic_DNA"/>
</dbReference>
<dbReference type="GO" id="GO:0004674">
    <property type="term" value="F:protein serine/threonine kinase activity"/>
    <property type="evidence" value="ECO:0007669"/>
    <property type="project" value="UniProtKB-KW"/>
</dbReference>
<protein>
    <submittedName>
        <fullName evidence="5">Serine/threonine protein kinase</fullName>
    </submittedName>
</protein>
<evidence type="ECO:0000256" key="3">
    <source>
        <dbReference type="SAM" id="Phobius"/>
    </source>
</evidence>
<dbReference type="AlphaFoldDB" id="A0A392NQL4"/>
<evidence type="ECO:0000313" key="5">
    <source>
        <dbReference type="EMBL" id="MCI02141.1"/>
    </source>
</evidence>
<keyword evidence="5" id="KW-0723">Serine/threonine-protein kinase</keyword>
<evidence type="ECO:0000256" key="1">
    <source>
        <dbReference type="ARBA" id="ARBA00022553"/>
    </source>
</evidence>
<keyword evidence="2" id="KW-0675">Receptor</keyword>
<evidence type="ECO:0000256" key="2">
    <source>
        <dbReference type="ARBA" id="ARBA00023170"/>
    </source>
</evidence>
<keyword evidence="3" id="KW-0472">Membrane</keyword>
<keyword evidence="5" id="KW-0808">Transferase</keyword>
<sequence length="172" mass="19555">MLGRFHAKISNKMEVIGLVWRVSSDSSLYQCLRRTKLNCLNGDAFLKYTSIKLPDTSASWYDKRLSLEECKTVCLKNCSCIAYANLDIRNGGSGCLLWFDNIVDMRKHPDQGQDIYIRLASSELDHKKKRRNKKHTGTLAGVIAFVIGLTVLVLVTSAFRKKIELVTTYNEF</sequence>
<dbReference type="PROSITE" id="PS50948">
    <property type="entry name" value="PAN"/>
    <property type="match status" value="1"/>
</dbReference>
<keyword evidence="5" id="KW-0418">Kinase</keyword>
<dbReference type="PANTHER" id="PTHR32444:SF183">
    <property type="entry name" value="APPLE DOMAIN-CONTAINING PROTEIN"/>
    <property type="match status" value="1"/>
</dbReference>
<accession>A0A392NQL4</accession>
<evidence type="ECO:0000259" key="4">
    <source>
        <dbReference type="PROSITE" id="PS50948"/>
    </source>
</evidence>
<keyword evidence="3" id="KW-0812">Transmembrane</keyword>
<dbReference type="CDD" id="cd01098">
    <property type="entry name" value="PAN_AP_plant"/>
    <property type="match status" value="1"/>
</dbReference>
<dbReference type="FunFam" id="3.50.4.10:FF:000002">
    <property type="entry name" value="G-type lectin S-receptor-like serine/threonine-protein kinase"/>
    <property type="match status" value="1"/>
</dbReference>
<dbReference type="Pfam" id="PF08276">
    <property type="entry name" value="PAN_2"/>
    <property type="match status" value="1"/>
</dbReference>
<comment type="caution">
    <text evidence="5">The sequence shown here is derived from an EMBL/GenBank/DDBJ whole genome shotgun (WGS) entry which is preliminary data.</text>
</comment>
<dbReference type="SMART" id="SM00473">
    <property type="entry name" value="PAN_AP"/>
    <property type="match status" value="1"/>
</dbReference>
<feature type="domain" description="Apple" evidence="4">
    <location>
        <begin position="39"/>
        <end position="120"/>
    </location>
</feature>
<keyword evidence="1" id="KW-0597">Phosphoprotein</keyword>
<feature type="transmembrane region" description="Helical" evidence="3">
    <location>
        <begin position="137"/>
        <end position="159"/>
    </location>
</feature>
<dbReference type="Proteomes" id="UP000265520">
    <property type="component" value="Unassembled WGS sequence"/>
</dbReference>
<dbReference type="Gene3D" id="3.50.4.10">
    <property type="entry name" value="Hepatocyte Growth Factor"/>
    <property type="match status" value="1"/>
</dbReference>